<dbReference type="InterPro" id="IPR006343">
    <property type="entry name" value="DnaB/C_C"/>
</dbReference>
<evidence type="ECO:0000256" key="1">
    <source>
        <dbReference type="ARBA" id="ARBA00093462"/>
    </source>
</evidence>
<organism evidence="5 6">
    <name type="scientific">Fructilactobacillus myrtifloralis</name>
    <dbReference type="NCBI Taxonomy" id="2940301"/>
    <lineage>
        <taxon>Bacteria</taxon>
        <taxon>Bacillati</taxon>
        <taxon>Bacillota</taxon>
        <taxon>Bacilli</taxon>
        <taxon>Lactobacillales</taxon>
        <taxon>Lactobacillaceae</taxon>
        <taxon>Fructilactobacillus</taxon>
    </lineage>
</organism>
<gene>
    <name evidence="5" type="ORF">M3M35_00840</name>
</gene>
<reference evidence="5" key="1">
    <citation type="submission" date="2022-05" db="EMBL/GenBank/DDBJ databases">
        <authorList>
            <person name="Oliphant S.A."/>
            <person name="Watson-Haigh N.S."/>
            <person name="Sumby K.M."/>
            <person name="Gardner J.M."/>
            <person name="Jiranek V."/>
        </authorList>
    </citation>
    <scope>NUCLEOTIDE SEQUENCE</scope>
    <source>
        <strain evidence="5">KI16_H9</strain>
    </source>
</reference>
<sequence length="444" mass="50552">MMENDNQLINPQTKFQVRRGHNLTTEQRLSLDQLYLPMIGNDAYALENLLWHQSEQAQGHFYLMSTLQIDAEHLYQARLKLEGSGLLRVYRQGEQTLYQLLDPLLPAQFFQQELLSQFLLEMIGEHQFMTLAQQLLPRPLDVSSLDDQTHSFWQVFAQPAGSVPPLVSKTKQAAQQTPPPAAEPELPEVDLQLMLQILQSSFVNLAEVKKNQALFAVTKQLYGVDEPEMCRVIEQATNLTTNRFDKQKFQLLMARRHTPAAPKPSAPVAHPETDTTNAKLSQQEQQLVQVAETAAPVPFLGAIKREKGGYATSAEERSLRQLVERNVLPRSVVNMLTYLLLVDREAPTLNKNLLDTIANDWAQRKLQTATQALLEIKQRDQRLATKKASKTKQRRQTVRETLPEWAQQAGNQRSQKQASAANRKLIKERLAKLNQNQSEGRDEQ</sequence>
<feature type="domain" description="DnaB/C C-terminal" evidence="3">
    <location>
        <begin position="302"/>
        <end position="372"/>
    </location>
</feature>
<dbReference type="InterPro" id="IPR058660">
    <property type="entry name" value="WHD_DnaB"/>
</dbReference>
<comment type="similarity">
    <text evidence="1">Belongs to the DnaB/DnaD family.</text>
</comment>
<dbReference type="Proteomes" id="UP001056707">
    <property type="component" value="Chromosome"/>
</dbReference>
<evidence type="ECO:0000259" key="4">
    <source>
        <dbReference type="Pfam" id="PF25888"/>
    </source>
</evidence>
<protein>
    <submittedName>
        <fullName evidence="5">DnaD domain protein</fullName>
    </submittedName>
</protein>
<dbReference type="Pfam" id="PF07261">
    <property type="entry name" value="DnaB_2"/>
    <property type="match status" value="1"/>
</dbReference>
<name>A0ABY5BRN2_9LACO</name>
<evidence type="ECO:0000313" key="6">
    <source>
        <dbReference type="Proteomes" id="UP001056707"/>
    </source>
</evidence>
<evidence type="ECO:0000259" key="3">
    <source>
        <dbReference type="Pfam" id="PF07261"/>
    </source>
</evidence>
<evidence type="ECO:0000313" key="5">
    <source>
        <dbReference type="EMBL" id="USS85241.1"/>
    </source>
</evidence>
<feature type="region of interest" description="Disordered" evidence="2">
    <location>
        <begin position="382"/>
        <end position="444"/>
    </location>
</feature>
<keyword evidence="6" id="KW-1185">Reference proteome</keyword>
<feature type="compositionally biased region" description="Basic residues" evidence="2">
    <location>
        <begin position="384"/>
        <end position="396"/>
    </location>
</feature>
<feature type="compositionally biased region" description="Polar residues" evidence="2">
    <location>
        <begin position="408"/>
        <end position="420"/>
    </location>
</feature>
<feature type="domain" description="Replicative helicase loading/DNA remodeling protein DnaB N-terminal winged helix" evidence="4">
    <location>
        <begin position="10"/>
        <end position="235"/>
    </location>
</feature>
<proteinExistence type="inferred from homology"/>
<evidence type="ECO:0000256" key="2">
    <source>
        <dbReference type="SAM" id="MobiDB-lite"/>
    </source>
</evidence>
<dbReference type="Pfam" id="PF25888">
    <property type="entry name" value="WHD_DnaB"/>
    <property type="match status" value="1"/>
</dbReference>
<dbReference type="EMBL" id="CP097116">
    <property type="protein sequence ID" value="USS85241.1"/>
    <property type="molecule type" value="Genomic_DNA"/>
</dbReference>
<dbReference type="RefSeq" id="WP_252750136.1">
    <property type="nucleotide sequence ID" value="NZ_CP097116.1"/>
</dbReference>
<accession>A0ABY5BRN2</accession>